<dbReference type="PANTHER" id="PTHR34197">
    <property type="entry name" value="OS04G0591300 PROTEIN"/>
    <property type="match status" value="1"/>
</dbReference>
<comment type="caution">
    <text evidence="2">The sequence shown here is derived from an EMBL/GenBank/DDBJ whole genome shotgun (WGS) entry which is preliminary data.</text>
</comment>
<dbReference type="Proteomes" id="UP000593564">
    <property type="component" value="Unassembled WGS sequence"/>
</dbReference>
<keyword evidence="3" id="KW-1185">Reference proteome</keyword>
<evidence type="ECO:0000313" key="3">
    <source>
        <dbReference type="Proteomes" id="UP000593564"/>
    </source>
</evidence>
<reference evidence="2 3" key="2">
    <citation type="submission" date="2020-07" db="EMBL/GenBank/DDBJ databases">
        <title>Genome assembly of wild tea tree DASZ reveals pedigree and selection history of tea varieties.</title>
        <authorList>
            <person name="Zhang W."/>
        </authorList>
    </citation>
    <scope>NUCLEOTIDE SEQUENCE [LARGE SCALE GENOMIC DNA]</scope>
    <source>
        <strain evidence="3">cv. G240</strain>
        <tissue evidence="2">Leaf</tissue>
    </source>
</reference>
<name>A0A7J7GFI9_CAMSI</name>
<sequence length="253" mass="28076">MERESSTAMAFYGDEEEVWKCPQHPSKRRRSGICPACLRDRLNTLCPDCATLRPCDCSTTAAAAMTSSSISSSGSAGIGPIGLVSNLIDTEPSFRRSRSAAIPFFRPRFAGVSNKPPAPRNRGNSSIWSVFTTHKNKREDEEAKRKEVETENDYAQRMMTMMRSRSVSVLITSDSGPGDVRNSPAKGKGWYFPSPIKVFRQSKSSKCVFECLIIECNSEGGPFLNRYESESGPGHGRKHTEKKTLVFMLSWSL</sequence>
<feature type="coiled-coil region" evidence="1">
    <location>
        <begin position="131"/>
        <end position="158"/>
    </location>
</feature>
<organism evidence="2 3">
    <name type="scientific">Camellia sinensis</name>
    <name type="common">Tea plant</name>
    <name type="synonym">Thea sinensis</name>
    <dbReference type="NCBI Taxonomy" id="4442"/>
    <lineage>
        <taxon>Eukaryota</taxon>
        <taxon>Viridiplantae</taxon>
        <taxon>Streptophyta</taxon>
        <taxon>Embryophyta</taxon>
        <taxon>Tracheophyta</taxon>
        <taxon>Spermatophyta</taxon>
        <taxon>Magnoliopsida</taxon>
        <taxon>eudicotyledons</taxon>
        <taxon>Gunneridae</taxon>
        <taxon>Pentapetalae</taxon>
        <taxon>asterids</taxon>
        <taxon>Ericales</taxon>
        <taxon>Theaceae</taxon>
        <taxon>Camellia</taxon>
    </lineage>
</organism>
<dbReference type="AlphaFoldDB" id="A0A7J7GFI9"/>
<keyword evidence="1" id="KW-0175">Coiled coil</keyword>
<gene>
    <name evidence="2" type="ORF">HYC85_022970</name>
</gene>
<dbReference type="PANTHER" id="PTHR34197:SF2">
    <property type="entry name" value="OS04G0591300 PROTEIN"/>
    <property type="match status" value="1"/>
</dbReference>
<dbReference type="InterPro" id="IPR008004">
    <property type="entry name" value="OCTOPUS-like"/>
</dbReference>
<dbReference type="EMBL" id="JACBKZ010000011">
    <property type="protein sequence ID" value="KAF5938711.1"/>
    <property type="molecule type" value="Genomic_DNA"/>
</dbReference>
<evidence type="ECO:0000313" key="2">
    <source>
        <dbReference type="EMBL" id="KAF5938711.1"/>
    </source>
</evidence>
<protein>
    <submittedName>
        <fullName evidence="2">Uncharacterized protein</fullName>
    </submittedName>
</protein>
<evidence type="ECO:0000256" key="1">
    <source>
        <dbReference type="SAM" id="Coils"/>
    </source>
</evidence>
<reference evidence="3" key="1">
    <citation type="journal article" date="2020" name="Nat. Commun.">
        <title>Genome assembly of wild tea tree DASZ reveals pedigree and selection history of tea varieties.</title>
        <authorList>
            <person name="Zhang W."/>
            <person name="Zhang Y."/>
            <person name="Qiu H."/>
            <person name="Guo Y."/>
            <person name="Wan H."/>
            <person name="Zhang X."/>
            <person name="Scossa F."/>
            <person name="Alseekh S."/>
            <person name="Zhang Q."/>
            <person name="Wang P."/>
            <person name="Xu L."/>
            <person name="Schmidt M.H."/>
            <person name="Jia X."/>
            <person name="Li D."/>
            <person name="Zhu A."/>
            <person name="Guo F."/>
            <person name="Chen W."/>
            <person name="Ni D."/>
            <person name="Usadel B."/>
            <person name="Fernie A.R."/>
            <person name="Wen W."/>
        </authorList>
    </citation>
    <scope>NUCLEOTIDE SEQUENCE [LARGE SCALE GENOMIC DNA]</scope>
    <source>
        <strain evidence="3">cv. G240</strain>
    </source>
</reference>
<proteinExistence type="predicted"/>
<dbReference type="Pfam" id="PF05340">
    <property type="entry name" value="DUF740"/>
    <property type="match status" value="1"/>
</dbReference>
<accession>A0A7J7GFI9</accession>